<dbReference type="Pfam" id="PF01070">
    <property type="entry name" value="FMN_dh"/>
    <property type="match status" value="1"/>
</dbReference>
<dbReference type="InterPro" id="IPR012133">
    <property type="entry name" value="Alpha-hydoxy_acid_DH_FMN"/>
</dbReference>
<dbReference type="InterPro" id="IPR000262">
    <property type="entry name" value="FMN-dep_DH"/>
</dbReference>
<feature type="binding site" evidence="5">
    <location>
        <position position="288"/>
    </location>
    <ligand>
        <name>FMN</name>
        <dbReference type="ChEBI" id="CHEBI:58210"/>
    </ligand>
</feature>
<feature type="binding site" evidence="5">
    <location>
        <position position="147"/>
    </location>
    <ligand>
        <name>FMN</name>
        <dbReference type="ChEBI" id="CHEBI:58210"/>
    </ligand>
</feature>
<feature type="binding site" evidence="5">
    <location>
        <position position="125"/>
    </location>
    <ligand>
        <name>FMN</name>
        <dbReference type="ChEBI" id="CHEBI:58210"/>
    </ligand>
</feature>
<evidence type="ECO:0000256" key="5">
    <source>
        <dbReference type="PIRSR" id="PIRSR000138-2"/>
    </source>
</evidence>
<protein>
    <recommendedName>
        <fullName evidence="6">FMN hydroxy acid dehydrogenase domain-containing protein</fullName>
    </recommendedName>
</protein>
<organism evidence="7 8">
    <name type="scientific">Hydnum rufescens UP504</name>
    <dbReference type="NCBI Taxonomy" id="1448309"/>
    <lineage>
        <taxon>Eukaryota</taxon>
        <taxon>Fungi</taxon>
        <taxon>Dikarya</taxon>
        <taxon>Basidiomycota</taxon>
        <taxon>Agaricomycotina</taxon>
        <taxon>Agaricomycetes</taxon>
        <taxon>Cantharellales</taxon>
        <taxon>Hydnaceae</taxon>
        <taxon>Hydnum</taxon>
    </lineage>
</organism>
<dbReference type="GO" id="GO:0016491">
    <property type="term" value="F:oxidoreductase activity"/>
    <property type="evidence" value="ECO:0007669"/>
    <property type="project" value="UniProtKB-KW"/>
</dbReference>
<feature type="domain" description="FMN hydroxy acid dehydrogenase" evidence="6">
    <location>
        <begin position="26"/>
        <end position="422"/>
    </location>
</feature>
<feature type="binding site" evidence="5">
    <location>
        <begin position="350"/>
        <end position="354"/>
    </location>
    <ligand>
        <name>FMN</name>
        <dbReference type="ChEBI" id="CHEBI:58210"/>
    </ligand>
</feature>
<accession>A0A9P6AVR5</accession>
<evidence type="ECO:0000256" key="1">
    <source>
        <dbReference type="ARBA" id="ARBA00001917"/>
    </source>
</evidence>
<evidence type="ECO:0000313" key="7">
    <source>
        <dbReference type="EMBL" id="KAF9511711.1"/>
    </source>
</evidence>
<dbReference type="InterPro" id="IPR013785">
    <property type="entry name" value="Aldolase_TIM"/>
</dbReference>
<dbReference type="PANTHER" id="PTHR10578">
    <property type="entry name" value="S -2-HYDROXY-ACID OXIDASE-RELATED"/>
    <property type="match status" value="1"/>
</dbReference>
<keyword evidence="5" id="KW-0288">FMN</keyword>
<comment type="caution">
    <text evidence="7">The sequence shown here is derived from an EMBL/GenBank/DDBJ whole genome shotgun (WGS) entry which is preliminary data.</text>
</comment>
<dbReference type="EMBL" id="MU128997">
    <property type="protein sequence ID" value="KAF9511711.1"/>
    <property type="molecule type" value="Genomic_DNA"/>
</dbReference>
<feature type="active site" description="Proton acceptor" evidence="4">
    <location>
        <position position="312"/>
    </location>
</feature>
<reference evidence="7" key="1">
    <citation type="journal article" date="2020" name="Nat. Commun.">
        <title>Large-scale genome sequencing of mycorrhizal fungi provides insights into the early evolution of symbiotic traits.</title>
        <authorList>
            <person name="Miyauchi S."/>
            <person name="Kiss E."/>
            <person name="Kuo A."/>
            <person name="Drula E."/>
            <person name="Kohler A."/>
            <person name="Sanchez-Garcia M."/>
            <person name="Morin E."/>
            <person name="Andreopoulos B."/>
            <person name="Barry K.W."/>
            <person name="Bonito G."/>
            <person name="Buee M."/>
            <person name="Carver A."/>
            <person name="Chen C."/>
            <person name="Cichocki N."/>
            <person name="Clum A."/>
            <person name="Culley D."/>
            <person name="Crous P.W."/>
            <person name="Fauchery L."/>
            <person name="Girlanda M."/>
            <person name="Hayes R.D."/>
            <person name="Keri Z."/>
            <person name="LaButti K."/>
            <person name="Lipzen A."/>
            <person name="Lombard V."/>
            <person name="Magnuson J."/>
            <person name="Maillard F."/>
            <person name="Murat C."/>
            <person name="Nolan M."/>
            <person name="Ohm R.A."/>
            <person name="Pangilinan J."/>
            <person name="Pereira M.F."/>
            <person name="Perotto S."/>
            <person name="Peter M."/>
            <person name="Pfister S."/>
            <person name="Riley R."/>
            <person name="Sitrit Y."/>
            <person name="Stielow J.B."/>
            <person name="Szollosi G."/>
            <person name="Zifcakova L."/>
            <person name="Stursova M."/>
            <person name="Spatafora J.W."/>
            <person name="Tedersoo L."/>
            <person name="Vaario L.M."/>
            <person name="Yamada A."/>
            <person name="Yan M."/>
            <person name="Wang P."/>
            <person name="Xu J."/>
            <person name="Bruns T."/>
            <person name="Baldrian P."/>
            <person name="Vilgalys R."/>
            <person name="Dunand C."/>
            <person name="Henrissat B."/>
            <person name="Grigoriev I.V."/>
            <person name="Hibbett D."/>
            <person name="Nagy L.G."/>
            <person name="Martin F.M."/>
        </authorList>
    </citation>
    <scope>NUCLEOTIDE SEQUENCE</scope>
    <source>
        <strain evidence="7">UP504</strain>
    </source>
</reference>
<evidence type="ECO:0000256" key="3">
    <source>
        <dbReference type="ARBA" id="ARBA00024042"/>
    </source>
</evidence>
<keyword evidence="5" id="KW-0285">Flavoprotein</keyword>
<sequence>MASTQEERAIAAYNEHLGRFDKDLPRLSTVDLDEIEELAQRKLYSSYAAFTYVSGSAGKGLTHKANRAAFEKWQIIPRMLVNATHRDLATTIFGVTYPSPLILGPVGSSPTARAAAKLNVPFTLSTAGSRSIEDVATASANGPRWFQLYWPRSDDITLSLLKRAADNGYSALVVTLDTMQIGWRPEDLKFGYLPFIHGVGSQVGFSDPVFMARHGLPIVHERPAFPYEPEDLENPGGQSDNPPAFDDALRARKVLAFSWIAEMSSGTYRSWDDVPLIRNNWHGPLIFKGIQSAEDAERAIDVGADGIVVSNHGGRQVDGAIGSLDALELVMRSTRVREAQASGKFTILFDSGIRTGPDILKAVALGAQALVVPYVYGLALDGEAGVEAVVKYLLADLSLSMGLSGYKSLDDVRSTLASNMIRKT</sequence>
<dbReference type="PANTHER" id="PTHR10578:SF143">
    <property type="entry name" value="FMN-DEPENDENT ALPHA-HYDROXY ACID DEHYDROGENASE PB1A11.03"/>
    <property type="match status" value="1"/>
</dbReference>
<dbReference type="PIRSF" id="PIRSF000138">
    <property type="entry name" value="Al-hdrx_acd_dh"/>
    <property type="match status" value="1"/>
</dbReference>
<feature type="binding site" evidence="5">
    <location>
        <position position="175"/>
    </location>
    <ligand>
        <name>FMN</name>
        <dbReference type="ChEBI" id="CHEBI:58210"/>
    </ligand>
</feature>
<feature type="binding site" evidence="5">
    <location>
        <begin position="105"/>
        <end position="107"/>
    </location>
    <ligand>
        <name>FMN</name>
        <dbReference type="ChEBI" id="CHEBI:58210"/>
    </ligand>
</feature>
<evidence type="ECO:0000259" key="6">
    <source>
        <dbReference type="PROSITE" id="PS51349"/>
    </source>
</evidence>
<dbReference type="Gene3D" id="3.20.20.70">
    <property type="entry name" value="Aldolase class I"/>
    <property type="match status" value="1"/>
</dbReference>
<dbReference type="AlphaFoldDB" id="A0A9P6AVR5"/>
<feature type="binding site" evidence="5">
    <location>
        <position position="149"/>
    </location>
    <ligand>
        <name>glyoxylate</name>
        <dbReference type="ChEBI" id="CHEBI:36655"/>
    </ligand>
</feature>
<dbReference type="PROSITE" id="PS51349">
    <property type="entry name" value="FMN_HYDROXY_ACID_DH_2"/>
    <property type="match status" value="1"/>
</dbReference>
<feature type="binding site" evidence="5">
    <location>
        <position position="52"/>
    </location>
    <ligand>
        <name>glyoxylate</name>
        <dbReference type="ChEBI" id="CHEBI:36655"/>
    </ligand>
</feature>
<name>A0A9P6AVR5_9AGAM</name>
<feature type="binding site" evidence="5">
    <location>
        <position position="315"/>
    </location>
    <ligand>
        <name>glyoxylate</name>
        <dbReference type="ChEBI" id="CHEBI:36655"/>
    </ligand>
</feature>
<comment type="similarity">
    <text evidence="3">Belongs to the FMN-dependent alpha-hydroxy acid dehydrogenase family.</text>
</comment>
<dbReference type="PROSITE" id="PS00557">
    <property type="entry name" value="FMN_HYDROXY_ACID_DH_1"/>
    <property type="match status" value="1"/>
</dbReference>
<dbReference type="SUPFAM" id="SSF51395">
    <property type="entry name" value="FMN-linked oxidoreductases"/>
    <property type="match status" value="1"/>
</dbReference>
<feature type="binding site" evidence="5">
    <location>
        <position position="310"/>
    </location>
    <ligand>
        <name>FMN</name>
        <dbReference type="ChEBI" id="CHEBI:58210"/>
    </ligand>
</feature>
<gene>
    <name evidence="7" type="ORF">BS47DRAFT_1372996</name>
</gene>
<comment type="cofactor">
    <cofactor evidence="1">
        <name>FMN</name>
        <dbReference type="ChEBI" id="CHEBI:58210"/>
    </cofactor>
</comment>
<dbReference type="GO" id="GO:0010181">
    <property type="term" value="F:FMN binding"/>
    <property type="evidence" value="ECO:0007669"/>
    <property type="project" value="InterPro"/>
</dbReference>
<keyword evidence="2" id="KW-0560">Oxidoreductase</keyword>
<dbReference type="OrthoDB" id="25826at2759"/>
<dbReference type="InterPro" id="IPR037396">
    <property type="entry name" value="FMN_HAD"/>
</dbReference>
<dbReference type="InterPro" id="IPR008259">
    <property type="entry name" value="FMN_hydac_DH_AS"/>
</dbReference>
<evidence type="ECO:0000256" key="2">
    <source>
        <dbReference type="ARBA" id="ARBA00023002"/>
    </source>
</evidence>
<proteinExistence type="inferred from homology"/>
<dbReference type="Proteomes" id="UP000886523">
    <property type="component" value="Unassembled WGS sequence"/>
</dbReference>
<feature type="binding site" evidence="5">
    <location>
        <position position="312"/>
    </location>
    <ligand>
        <name>glyoxylate</name>
        <dbReference type="ChEBI" id="CHEBI:36655"/>
    </ligand>
</feature>
<evidence type="ECO:0000313" key="8">
    <source>
        <dbReference type="Proteomes" id="UP000886523"/>
    </source>
</evidence>
<keyword evidence="8" id="KW-1185">Reference proteome</keyword>
<evidence type="ECO:0000256" key="4">
    <source>
        <dbReference type="PIRSR" id="PIRSR000138-1"/>
    </source>
</evidence>
<feature type="binding site" evidence="5">
    <location>
        <position position="184"/>
    </location>
    <ligand>
        <name>glyoxylate</name>
        <dbReference type="ChEBI" id="CHEBI:36655"/>
    </ligand>
</feature>